<evidence type="ECO:0000256" key="1">
    <source>
        <dbReference type="ARBA" id="ARBA00004141"/>
    </source>
</evidence>
<evidence type="ECO:0000256" key="5">
    <source>
        <dbReference type="ARBA" id="ARBA00023136"/>
    </source>
</evidence>
<dbReference type="Proteomes" id="UP000053095">
    <property type="component" value="Unassembled WGS sequence"/>
</dbReference>
<dbReference type="GO" id="GO:0005351">
    <property type="term" value="F:carbohydrate:proton symporter activity"/>
    <property type="evidence" value="ECO:0007669"/>
    <property type="project" value="TreeGrafter"/>
</dbReference>
<evidence type="ECO:0000313" key="8">
    <source>
        <dbReference type="EMBL" id="GAM36936.1"/>
    </source>
</evidence>
<reference evidence="9" key="1">
    <citation type="journal article" date="2015" name="Genome Announc.">
        <title>Draft genome sequence of Talaromyces cellulolyticus strain Y-94, a source of lignocellulosic biomass-degrading enzymes.</title>
        <authorList>
            <person name="Fujii T."/>
            <person name="Koike H."/>
            <person name="Sawayama S."/>
            <person name="Yano S."/>
            <person name="Inoue H."/>
        </authorList>
    </citation>
    <scope>NUCLEOTIDE SEQUENCE [LARGE SCALE GENOMIC DNA]</scope>
    <source>
        <strain evidence="9">Y-94</strain>
    </source>
</reference>
<comment type="caution">
    <text evidence="8">The sequence shown here is derived from an EMBL/GenBank/DDBJ whole genome shotgun (WGS) entry which is preliminary data.</text>
</comment>
<feature type="transmembrane region" description="Helical" evidence="6">
    <location>
        <begin position="379"/>
        <end position="398"/>
    </location>
</feature>
<accession>A0A6V8H7B2</accession>
<evidence type="ECO:0000256" key="3">
    <source>
        <dbReference type="ARBA" id="ARBA00022692"/>
    </source>
</evidence>
<keyword evidence="4 6" id="KW-1133">Transmembrane helix</keyword>
<dbReference type="InterPro" id="IPR005828">
    <property type="entry name" value="MFS_sugar_transport-like"/>
</dbReference>
<dbReference type="PANTHER" id="PTHR48022:SF10">
    <property type="entry name" value="MAJOR FACILITATOR SUPERFAMILY (MFS) PROFILE DOMAIN-CONTAINING PROTEIN"/>
    <property type="match status" value="1"/>
</dbReference>
<dbReference type="SUPFAM" id="SSF103473">
    <property type="entry name" value="MFS general substrate transporter"/>
    <property type="match status" value="1"/>
</dbReference>
<keyword evidence="3 6" id="KW-0812">Transmembrane</keyword>
<evidence type="ECO:0000259" key="7">
    <source>
        <dbReference type="PROSITE" id="PS50850"/>
    </source>
</evidence>
<dbReference type="PANTHER" id="PTHR48022">
    <property type="entry name" value="PLASTIDIC GLUCOSE TRANSPORTER 4"/>
    <property type="match status" value="1"/>
</dbReference>
<dbReference type="EMBL" id="DF933818">
    <property type="protein sequence ID" value="GAM36936.1"/>
    <property type="molecule type" value="Genomic_DNA"/>
</dbReference>
<comment type="similarity">
    <text evidence="2">Belongs to the major facilitator superfamily. Sugar transporter (TC 2.A.1.1) family.</text>
</comment>
<evidence type="ECO:0000256" key="2">
    <source>
        <dbReference type="ARBA" id="ARBA00010992"/>
    </source>
</evidence>
<keyword evidence="5 6" id="KW-0472">Membrane</keyword>
<evidence type="ECO:0000256" key="4">
    <source>
        <dbReference type="ARBA" id="ARBA00022989"/>
    </source>
</evidence>
<organism evidence="8 9">
    <name type="scientific">Talaromyces pinophilus</name>
    <name type="common">Penicillium pinophilum</name>
    <dbReference type="NCBI Taxonomy" id="128442"/>
    <lineage>
        <taxon>Eukaryota</taxon>
        <taxon>Fungi</taxon>
        <taxon>Dikarya</taxon>
        <taxon>Ascomycota</taxon>
        <taxon>Pezizomycotina</taxon>
        <taxon>Eurotiomycetes</taxon>
        <taxon>Eurotiomycetidae</taxon>
        <taxon>Eurotiales</taxon>
        <taxon>Trichocomaceae</taxon>
        <taxon>Talaromyces</taxon>
        <taxon>Talaromyces sect. Talaromyces</taxon>
    </lineage>
</organism>
<evidence type="ECO:0000256" key="6">
    <source>
        <dbReference type="SAM" id="Phobius"/>
    </source>
</evidence>
<feature type="transmembrane region" description="Helical" evidence="6">
    <location>
        <begin position="187"/>
        <end position="208"/>
    </location>
</feature>
<dbReference type="AlphaFoldDB" id="A0A6V8H7B2"/>
<sequence length="475" mass="52664">MLGFGHLALRQSFNTKLTLTVLLITFSQFNFGFDQQGFSATQAMNAFQKQFGVYNAKSKTYRLNPAWVSYFNGFIYLGQAFGVVVGSYISKRFGRRMCMFIMSIWALVCATLVITSKTANQILVARVLNYIYIGMELAVVPIFQSEITPKQARGFIVGTYQISLFFGGLVMNIIARGTQSITTKNAYIIPYGLFYVVPSIVALSIWFVPESPRWLILKNRHEDAMQELRKLRQGKYTDSEIEEEFRDIVQRIEIERQQGSFFDIFRKANLRRTIIVVGANFFLQATGQNFTSNYGALFAKSLGTINPFSVTVMLGAMASCLTMGGLGTAANPSDNIKAGIIAMMVVFTFGYSIGWAPTAHILSAEIPSTSMRDMTYRTASVLNIAVQFAVSFSLPYLLDAPYADLGSKVGFIFGSIAAVSVVFAFFCVPNVARRSLEDIDRLFASGIPIGKFGSAKLDDSSEDIEIGTDRKDVVD</sequence>
<dbReference type="InterPro" id="IPR020846">
    <property type="entry name" value="MFS_dom"/>
</dbReference>
<evidence type="ECO:0000313" key="9">
    <source>
        <dbReference type="Proteomes" id="UP000053095"/>
    </source>
</evidence>
<keyword evidence="9" id="KW-1185">Reference proteome</keyword>
<feature type="transmembrane region" description="Helical" evidence="6">
    <location>
        <begin position="336"/>
        <end position="358"/>
    </location>
</feature>
<feature type="domain" description="Major facilitator superfamily (MFS) profile" evidence="7">
    <location>
        <begin position="20"/>
        <end position="432"/>
    </location>
</feature>
<feature type="transmembrane region" description="Helical" evidence="6">
    <location>
        <begin position="410"/>
        <end position="432"/>
    </location>
</feature>
<feature type="transmembrane region" description="Helical" evidence="6">
    <location>
        <begin position="155"/>
        <end position="175"/>
    </location>
</feature>
<dbReference type="InterPro" id="IPR050360">
    <property type="entry name" value="MFS_Sugar_Transporters"/>
</dbReference>
<feature type="transmembrane region" description="Helical" evidence="6">
    <location>
        <begin position="122"/>
        <end position="143"/>
    </location>
</feature>
<gene>
    <name evidence="8" type="ORF">TCE0_022r06424</name>
</gene>
<protein>
    <recommendedName>
        <fullName evidence="7">Major facilitator superfamily (MFS) profile domain-containing protein</fullName>
    </recommendedName>
</protein>
<name>A0A6V8H7B2_TALPI</name>
<feature type="transmembrane region" description="Helical" evidence="6">
    <location>
        <begin position="308"/>
        <end position="330"/>
    </location>
</feature>
<dbReference type="Gene3D" id="1.20.1250.20">
    <property type="entry name" value="MFS general substrate transporter like domains"/>
    <property type="match status" value="1"/>
</dbReference>
<comment type="subcellular location">
    <subcellularLocation>
        <location evidence="1">Membrane</location>
        <topology evidence="1">Multi-pass membrane protein</topology>
    </subcellularLocation>
</comment>
<dbReference type="InterPro" id="IPR036259">
    <property type="entry name" value="MFS_trans_sf"/>
</dbReference>
<dbReference type="PROSITE" id="PS50850">
    <property type="entry name" value="MFS"/>
    <property type="match status" value="1"/>
</dbReference>
<feature type="transmembrane region" description="Helical" evidence="6">
    <location>
        <begin position="69"/>
        <end position="90"/>
    </location>
</feature>
<feature type="transmembrane region" description="Helical" evidence="6">
    <location>
        <begin position="97"/>
        <end position="116"/>
    </location>
</feature>
<proteinExistence type="inferred from homology"/>
<dbReference type="Pfam" id="PF00083">
    <property type="entry name" value="Sugar_tr"/>
    <property type="match status" value="1"/>
</dbReference>
<dbReference type="GO" id="GO:0016020">
    <property type="term" value="C:membrane"/>
    <property type="evidence" value="ECO:0007669"/>
    <property type="project" value="UniProtKB-SubCell"/>
</dbReference>